<feature type="transmembrane region" description="Helical" evidence="1">
    <location>
        <begin position="78"/>
        <end position="99"/>
    </location>
</feature>
<accession>A0A1H3SXR4</accession>
<feature type="transmembrane region" description="Helical" evidence="1">
    <location>
        <begin position="142"/>
        <end position="161"/>
    </location>
</feature>
<feature type="transmembrane region" description="Helical" evidence="1">
    <location>
        <begin position="105"/>
        <end position="130"/>
    </location>
</feature>
<reference evidence="2 3" key="1">
    <citation type="submission" date="2016-10" db="EMBL/GenBank/DDBJ databases">
        <authorList>
            <person name="de Groot N.N."/>
        </authorList>
    </citation>
    <scope>NUCLEOTIDE SEQUENCE [LARGE SCALE GENOMIC DNA]</scope>
    <source>
        <strain evidence="2 3">CGMCC 4.3491</strain>
    </source>
</reference>
<name>A0A1H3SXR4_9MICO</name>
<protein>
    <submittedName>
        <fullName evidence="2">Uncharacterized protein</fullName>
    </submittedName>
</protein>
<dbReference type="STRING" id="381665.SAMN05216554_3800"/>
<dbReference type="RefSeq" id="WP_139256786.1">
    <property type="nucleotide sequence ID" value="NZ_FNPZ01000004.1"/>
</dbReference>
<dbReference type="EMBL" id="FNPZ01000004">
    <property type="protein sequence ID" value="SDZ42724.1"/>
    <property type="molecule type" value="Genomic_DNA"/>
</dbReference>
<proteinExistence type="predicted"/>
<keyword evidence="3" id="KW-1185">Reference proteome</keyword>
<feature type="transmembrane region" description="Helical" evidence="1">
    <location>
        <begin position="167"/>
        <end position="198"/>
    </location>
</feature>
<evidence type="ECO:0000256" key="1">
    <source>
        <dbReference type="SAM" id="Phobius"/>
    </source>
</evidence>
<sequence>MTSEAGARFPLRWIAWVSCGEAVGFAVAAGVAVTMAVLHPDALVAFAVTIIGGAVEGAALGAGQLIGLGRNRPASLPWLVATSSGAAAAWAIGLLPSTLELDFSAWLIPIVVLGGLVLLAVIPVAQWLVIRDRGGSAAWIPWNMLAWAAAVCWTLGPSPFIDERSPIALVVVLYLIAGALMALTVAVATAPVAARLFLPHHSDG</sequence>
<feature type="transmembrane region" description="Helical" evidence="1">
    <location>
        <begin position="12"/>
        <end position="37"/>
    </location>
</feature>
<dbReference type="Proteomes" id="UP000198891">
    <property type="component" value="Unassembled WGS sequence"/>
</dbReference>
<dbReference type="AlphaFoldDB" id="A0A1H3SXR4"/>
<keyword evidence="1" id="KW-1133">Transmembrane helix</keyword>
<evidence type="ECO:0000313" key="2">
    <source>
        <dbReference type="EMBL" id="SDZ42724.1"/>
    </source>
</evidence>
<feature type="transmembrane region" description="Helical" evidence="1">
    <location>
        <begin position="43"/>
        <end position="66"/>
    </location>
</feature>
<keyword evidence="1" id="KW-0472">Membrane</keyword>
<evidence type="ECO:0000313" key="3">
    <source>
        <dbReference type="Proteomes" id="UP000198891"/>
    </source>
</evidence>
<dbReference type="OrthoDB" id="7188487at2"/>
<organism evidence="2 3">
    <name type="scientific">Herbiconiux ginsengi</name>
    <dbReference type="NCBI Taxonomy" id="381665"/>
    <lineage>
        <taxon>Bacteria</taxon>
        <taxon>Bacillati</taxon>
        <taxon>Actinomycetota</taxon>
        <taxon>Actinomycetes</taxon>
        <taxon>Micrococcales</taxon>
        <taxon>Microbacteriaceae</taxon>
        <taxon>Herbiconiux</taxon>
    </lineage>
</organism>
<keyword evidence="1" id="KW-0812">Transmembrane</keyword>
<gene>
    <name evidence="2" type="ORF">SAMN05216554_3800</name>
</gene>